<comment type="caution">
    <text evidence="1">The sequence shown here is derived from an EMBL/GenBank/DDBJ whole genome shotgun (WGS) entry which is preliminary data.</text>
</comment>
<organism evidence="1 2">
    <name type="scientific">Paracerasibacillus soli</name>
    <dbReference type="NCBI Taxonomy" id="480284"/>
    <lineage>
        <taxon>Bacteria</taxon>
        <taxon>Bacillati</taxon>
        <taxon>Bacillota</taxon>
        <taxon>Bacilli</taxon>
        <taxon>Bacillales</taxon>
        <taxon>Bacillaceae</taxon>
        <taxon>Paracerasibacillus</taxon>
    </lineage>
</organism>
<evidence type="ECO:0008006" key="3">
    <source>
        <dbReference type="Google" id="ProtNLM"/>
    </source>
</evidence>
<sequence>MSSVFQSHITDHEITIPVEKLYGQRFGVVFSGDEETIDPKSLLAFANPDNRFSWSVQAYRKNGELITKSDGYRLNENTIGNLPFFYLKQRELTKADRLLLDKKLDKALAAYKESVRQDSNDMHSLRMIPRLLGFNEIEDSFRWNEEALPYLQALAEKTNNTQDLYELIDYYYEQQEWEAFHSWFDRYKKAVRGNLNEYEWSIYGAALMKQGKLTEARDIFEEVMERDNSHRFVGAWLAVQLYLSDSYKRPLEIAEKYPERKVGESFSDWLSLVTNLKEESTGQTAYHEHLQDVLDLFFESKEQELENWLKTTNYRAMKQFILALQKVD</sequence>
<evidence type="ECO:0000313" key="2">
    <source>
        <dbReference type="Proteomes" id="UP001275315"/>
    </source>
</evidence>
<evidence type="ECO:0000313" key="1">
    <source>
        <dbReference type="EMBL" id="MDY0410284.1"/>
    </source>
</evidence>
<name>A0ABU5CV77_9BACI</name>
<accession>A0ABU5CV77</accession>
<dbReference type="Gene3D" id="1.25.40.10">
    <property type="entry name" value="Tetratricopeptide repeat domain"/>
    <property type="match status" value="1"/>
</dbReference>
<reference evidence="1 2" key="1">
    <citation type="submission" date="2023-10" db="EMBL/GenBank/DDBJ databases">
        <title>Virgibacillus soli CC-YMP-6 genome.</title>
        <authorList>
            <person name="Miliotis G."/>
            <person name="Sengupta P."/>
            <person name="Hameed A."/>
            <person name="Chuvochina M."/>
            <person name="Mcdonagh F."/>
            <person name="Simpson A.C."/>
            <person name="Singh N.K."/>
            <person name="Rekha P.D."/>
            <person name="Raman K."/>
            <person name="Hugenholtz P."/>
            <person name="Venkateswaran K."/>
        </authorList>
    </citation>
    <scope>NUCLEOTIDE SEQUENCE [LARGE SCALE GENOMIC DNA]</scope>
    <source>
        <strain evidence="1 2">CC-YMP-6</strain>
    </source>
</reference>
<dbReference type="InterPro" id="IPR011990">
    <property type="entry name" value="TPR-like_helical_dom_sf"/>
</dbReference>
<dbReference type="RefSeq" id="WP_320381158.1">
    <property type="nucleotide sequence ID" value="NZ_JAWDIQ010000003.1"/>
</dbReference>
<dbReference type="Proteomes" id="UP001275315">
    <property type="component" value="Unassembled WGS sequence"/>
</dbReference>
<proteinExistence type="predicted"/>
<protein>
    <recommendedName>
        <fullName evidence="3">Tetratricopeptide repeat protein</fullName>
    </recommendedName>
</protein>
<keyword evidence="2" id="KW-1185">Reference proteome</keyword>
<gene>
    <name evidence="1" type="ORF">RWD45_19210</name>
</gene>
<dbReference type="SUPFAM" id="SSF48452">
    <property type="entry name" value="TPR-like"/>
    <property type="match status" value="1"/>
</dbReference>
<dbReference type="EMBL" id="JAWDIQ010000003">
    <property type="protein sequence ID" value="MDY0410284.1"/>
    <property type="molecule type" value="Genomic_DNA"/>
</dbReference>